<sequence length="219" mass="23954">SEIVSPTRYRDLIAYLGAEEMDFNNSAAACLMRTSQLDAFGPLATANRAAVPLVSNQHPLPIDNSHSPSADTTCDHLLSTSPFISFPRTTRHLSPVRPCTSRSNTPCICARAARVEARARHHAWMRTAASLLRRSSERSRRRALAWSVMDASVDTDDAPPRLICRRPSLPNRGIMGVAAQVGEWVGGCGRGRAMLCVRACVRGGVNREMRSDSTRVCLL</sequence>
<evidence type="ECO:0000313" key="1">
    <source>
        <dbReference type="EMBL" id="CAK5268271.1"/>
    </source>
</evidence>
<reference evidence="1" key="1">
    <citation type="submission" date="2023-11" db="EMBL/GenBank/DDBJ databases">
        <authorList>
            <person name="De Vega J J."/>
            <person name="De Vega J J."/>
        </authorList>
    </citation>
    <scope>NUCLEOTIDE SEQUENCE</scope>
</reference>
<organism evidence="1 2">
    <name type="scientific">Mycena citricolor</name>
    <dbReference type="NCBI Taxonomy" id="2018698"/>
    <lineage>
        <taxon>Eukaryota</taxon>
        <taxon>Fungi</taxon>
        <taxon>Dikarya</taxon>
        <taxon>Basidiomycota</taxon>
        <taxon>Agaricomycotina</taxon>
        <taxon>Agaricomycetes</taxon>
        <taxon>Agaricomycetidae</taxon>
        <taxon>Agaricales</taxon>
        <taxon>Marasmiineae</taxon>
        <taxon>Mycenaceae</taxon>
        <taxon>Mycena</taxon>
    </lineage>
</organism>
<dbReference type="Proteomes" id="UP001295794">
    <property type="component" value="Unassembled WGS sequence"/>
</dbReference>
<name>A0AAD2Q2C0_9AGAR</name>
<evidence type="ECO:0000313" key="2">
    <source>
        <dbReference type="Proteomes" id="UP001295794"/>
    </source>
</evidence>
<protein>
    <submittedName>
        <fullName evidence="1">Uncharacterized protein</fullName>
    </submittedName>
</protein>
<accession>A0AAD2Q2C0</accession>
<proteinExistence type="predicted"/>
<feature type="non-terminal residue" evidence="1">
    <location>
        <position position="219"/>
    </location>
</feature>
<dbReference type="EMBL" id="CAVNYO010000138">
    <property type="protein sequence ID" value="CAK5268271.1"/>
    <property type="molecule type" value="Genomic_DNA"/>
</dbReference>
<feature type="non-terminal residue" evidence="1">
    <location>
        <position position="1"/>
    </location>
</feature>
<gene>
    <name evidence="1" type="ORF">MYCIT1_LOCUS11390</name>
</gene>
<keyword evidence="2" id="KW-1185">Reference proteome</keyword>
<comment type="caution">
    <text evidence="1">The sequence shown here is derived from an EMBL/GenBank/DDBJ whole genome shotgun (WGS) entry which is preliminary data.</text>
</comment>
<dbReference type="AlphaFoldDB" id="A0AAD2Q2C0"/>